<dbReference type="AlphaFoldDB" id="A0A8S3W288"/>
<sequence>METTTKNKQLNAGGVGVQEMLPMIQLKRKHQASKNNNNDKNRKKYKKNHQREGANQVDQNEKDDIHYVIRIDENSELECNIGGAKLKMLVDSEYKCNLITGQTWQKMKNDKVMIHKQNQNPNKTFYGYGSIKPLHVIGSFEANLQIEGRSENATFYIIADGIRNLLGKDTAISMGVLRIGLPVNQMEKTTSFPRFKDVLIEIPIDKKVQPVSQPYRRIPIPLEEKISNKIKELIERDIIEEVHSSSKWVSPIVPVLKDNVKVRLCVDMR</sequence>
<dbReference type="Proteomes" id="UP000691718">
    <property type="component" value="Unassembled WGS sequence"/>
</dbReference>
<protein>
    <submittedName>
        <fullName evidence="2">(apollo) hypothetical protein</fullName>
    </submittedName>
</protein>
<keyword evidence="3" id="KW-1185">Reference proteome</keyword>
<feature type="region of interest" description="Disordered" evidence="1">
    <location>
        <begin position="27"/>
        <end position="60"/>
    </location>
</feature>
<comment type="caution">
    <text evidence="2">The sequence shown here is derived from an EMBL/GenBank/DDBJ whole genome shotgun (WGS) entry which is preliminary data.</text>
</comment>
<dbReference type="OrthoDB" id="8039770at2759"/>
<dbReference type="PANTHER" id="PTHR37984">
    <property type="entry name" value="PROTEIN CBG26694"/>
    <property type="match status" value="1"/>
</dbReference>
<accession>A0A8S3W288</accession>
<evidence type="ECO:0000256" key="1">
    <source>
        <dbReference type="SAM" id="MobiDB-lite"/>
    </source>
</evidence>
<name>A0A8S3W288_PARAO</name>
<dbReference type="PANTHER" id="PTHR37984:SF11">
    <property type="entry name" value="INTEGRASE CATALYTIC DOMAIN-CONTAINING PROTEIN"/>
    <property type="match status" value="1"/>
</dbReference>
<reference evidence="2" key="1">
    <citation type="submission" date="2021-04" db="EMBL/GenBank/DDBJ databases">
        <authorList>
            <person name="Tunstrom K."/>
        </authorList>
    </citation>
    <scope>NUCLEOTIDE SEQUENCE</scope>
</reference>
<evidence type="ECO:0000313" key="2">
    <source>
        <dbReference type="EMBL" id="CAG4936334.1"/>
    </source>
</evidence>
<proteinExistence type="predicted"/>
<gene>
    <name evidence="2" type="ORF">PAPOLLO_LOCUS1161</name>
</gene>
<dbReference type="InterPro" id="IPR050951">
    <property type="entry name" value="Retrovirus_Pol_polyprotein"/>
</dbReference>
<organism evidence="2 3">
    <name type="scientific">Parnassius apollo</name>
    <name type="common">Apollo butterfly</name>
    <name type="synonym">Papilio apollo</name>
    <dbReference type="NCBI Taxonomy" id="110799"/>
    <lineage>
        <taxon>Eukaryota</taxon>
        <taxon>Metazoa</taxon>
        <taxon>Ecdysozoa</taxon>
        <taxon>Arthropoda</taxon>
        <taxon>Hexapoda</taxon>
        <taxon>Insecta</taxon>
        <taxon>Pterygota</taxon>
        <taxon>Neoptera</taxon>
        <taxon>Endopterygota</taxon>
        <taxon>Lepidoptera</taxon>
        <taxon>Glossata</taxon>
        <taxon>Ditrysia</taxon>
        <taxon>Papilionoidea</taxon>
        <taxon>Papilionidae</taxon>
        <taxon>Parnassiinae</taxon>
        <taxon>Parnassini</taxon>
        <taxon>Parnassius</taxon>
        <taxon>Parnassius</taxon>
    </lineage>
</organism>
<dbReference type="EMBL" id="CAJQZP010000080">
    <property type="protein sequence ID" value="CAG4936334.1"/>
    <property type="molecule type" value="Genomic_DNA"/>
</dbReference>
<evidence type="ECO:0000313" key="3">
    <source>
        <dbReference type="Proteomes" id="UP000691718"/>
    </source>
</evidence>